<evidence type="ECO:0000313" key="2">
    <source>
        <dbReference type="EMBL" id="ACV07746.1"/>
    </source>
</evidence>
<proteinExistence type="predicted"/>
<name>C7R568_JONDD</name>
<evidence type="ECO:0000313" key="3">
    <source>
        <dbReference type="Proteomes" id="UP000000628"/>
    </source>
</evidence>
<dbReference type="AlphaFoldDB" id="C7R568"/>
<organism evidence="2 3">
    <name type="scientific">Jonesia denitrificans (strain ATCC 14870 / DSM 20603 / BCRC 15368 / CIP 55.134 / JCM 11481 / NBRC 15587 / NCTC 10816 / Prevot 55134)</name>
    <name type="common">Listeria denitrificans</name>
    <dbReference type="NCBI Taxonomy" id="471856"/>
    <lineage>
        <taxon>Bacteria</taxon>
        <taxon>Bacillati</taxon>
        <taxon>Actinomycetota</taxon>
        <taxon>Actinomycetes</taxon>
        <taxon>Micrococcales</taxon>
        <taxon>Jonesiaceae</taxon>
        <taxon>Jonesia</taxon>
    </lineage>
</organism>
<dbReference type="KEGG" id="jde:Jden_0070"/>
<gene>
    <name evidence="2" type="ordered locus">Jden_0070</name>
</gene>
<dbReference type="Pfam" id="PF07683">
    <property type="entry name" value="CobW_C"/>
    <property type="match status" value="1"/>
</dbReference>
<dbReference type="SUPFAM" id="SSF90002">
    <property type="entry name" value="Hypothetical protein YjiA, C-terminal domain"/>
    <property type="match status" value="1"/>
</dbReference>
<dbReference type="STRING" id="471856.Jden_0070"/>
<dbReference type="HOGENOM" id="CLU_2617278_0_0_11"/>
<dbReference type="InterPro" id="IPR011629">
    <property type="entry name" value="CobW-like_C"/>
</dbReference>
<reference evidence="2 3" key="1">
    <citation type="journal article" date="2009" name="Stand. Genomic Sci.">
        <title>Complete genome sequence of Jonesia denitrificans type strain (Prevot 55134).</title>
        <authorList>
            <person name="Pukall R."/>
            <person name="Gehrich-Schroter G."/>
            <person name="Lapidus A."/>
            <person name="Nolan M."/>
            <person name="Glavina Del Rio T."/>
            <person name="Lucas S."/>
            <person name="Chen F."/>
            <person name="Tice H."/>
            <person name="Pitluck S."/>
            <person name="Cheng J.F."/>
            <person name="Copeland A."/>
            <person name="Saunders E."/>
            <person name="Brettin T."/>
            <person name="Detter J.C."/>
            <person name="Bruce D."/>
            <person name="Goodwin L."/>
            <person name="Pati A."/>
            <person name="Ivanova N."/>
            <person name="Mavromatis K."/>
            <person name="Ovchinnikova G."/>
            <person name="Chen A."/>
            <person name="Palaniappan K."/>
            <person name="Land M."/>
            <person name="Hauser L."/>
            <person name="Chang Y.J."/>
            <person name="Jeffries C.D."/>
            <person name="Chain P."/>
            <person name="Goker M."/>
            <person name="Bristow J."/>
            <person name="Eisen J.A."/>
            <person name="Markowitz V."/>
            <person name="Hugenholtz P."/>
            <person name="Kyrpides N.C."/>
            <person name="Klenk H.P."/>
            <person name="Han C."/>
        </authorList>
    </citation>
    <scope>NUCLEOTIDE SEQUENCE [LARGE SCALE GENOMIC DNA]</scope>
    <source>
        <strain evidence="3">ATCC 14870 / DSM 20603 / BCRC 15368 / CIP 55.134 / JCM 11481 / NBRC 15587 / NCTC 10816 / Prevot 55134</strain>
    </source>
</reference>
<dbReference type="EMBL" id="CP001706">
    <property type="protein sequence ID" value="ACV07746.1"/>
    <property type="molecule type" value="Genomic_DNA"/>
</dbReference>
<keyword evidence="3" id="KW-1185">Reference proteome</keyword>
<dbReference type="eggNOG" id="COG0523">
    <property type="taxonomic scope" value="Bacteria"/>
</dbReference>
<accession>C7R568</accession>
<dbReference type="Proteomes" id="UP000000628">
    <property type="component" value="Chromosome"/>
</dbReference>
<protein>
    <recommendedName>
        <fullName evidence="1">CobW C-terminal domain-containing protein</fullName>
    </recommendedName>
</protein>
<evidence type="ECO:0000259" key="1">
    <source>
        <dbReference type="Pfam" id="PF07683"/>
    </source>
</evidence>
<sequence>MCAWDGAGGQLSIGTWSHWDHADPMSRIVVTGTGPGREDLIRAFDQCLVTDVEAVSYGLAWDTVEDGLEPWLGDIAHP</sequence>
<feature type="domain" description="CobW C-terminal" evidence="1">
    <location>
        <begin position="2"/>
        <end position="48"/>
    </location>
</feature>